<organism evidence="1 2">
    <name type="scientific">Lithospermum erythrorhizon</name>
    <name type="common">Purple gromwell</name>
    <name type="synonym">Lithospermum officinale var. erythrorhizon</name>
    <dbReference type="NCBI Taxonomy" id="34254"/>
    <lineage>
        <taxon>Eukaryota</taxon>
        <taxon>Viridiplantae</taxon>
        <taxon>Streptophyta</taxon>
        <taxon>Embryophyta</taxon>
        <taxon>Tracheophyta</taxon>
        <taxon>Spermatophyta</taxon>
        <taxon>Magnoliopsida</taxon>
        <taxon>eudicotyledons</taxon>
        <taxon>Gunneridae</taxon>
        <taxon>Pentapetalae</taxon>
        <taxon>asterids</taxon>
        <taxon>lamiids</taxon>
        <taxon>Boraginales</taxon>
        <taxon>Boraginaceae</taxon>
        <taxon>Boraginoideae</taxon>
        <taxon>Lithospermeae</taxon>
        <taxon>Lithospermum</taxon>
    </lineage>
</organism>
<dbReference type="Proteomes" id="UP001454036">
    <property type="component" value="Unassembled WGS sequence"/>
</dbReference>
<proteinExistence type="predicted"/>
<name>A0AAV3P0Q9_LITER</name>
<gene>
    <name evidence="1" type="ORF">LIER_36096</name>
</gene>
<protein>
    <submittedName>
        <fullName evidence="1">Uncharacterized protein</fullName>
    </submittedName>
</protein>
<dbReference type="EMBL" id="BAABME010016276">
    <property type="protein sequence ID" value="GAA0145267.1"/>
    <property type="molecule type" value="Genomic_DNA"/>
</dbReference>
<evidence type="ECO:0000313" key="2">
    <source>
        <dbReference type="Proteomes" id="UP001454036"/>
    </source>
</evidence>
<dbReference type="AlphaFoldDB" id="A0AAV3P0Q9"/>
<comment type="caution">
    <text evidence="1">The sequence shown here is derived from an EMBL/GenBank/DDBJ whole genome shotgun (WGS) entry which is preliminary data.</text>
</comment>
<accession>A0AAV3P0Q9</accession>
<reference evidence="1 2" key="1">
    <citation type="submission" date="2024-01" db="EMBL/GenBank/DDBJ databases">
        <title>The complete chloroplast genome sequence of Lithospermum erythrorhizon: insights into the phylogenetic relationship among Boraginaceae species and the maternal lineages of purple gromwells.</title>
        <authorList>
            <person name="Okada T."/>
            <person name="Watanabe K."/>
        </authorList>
    </citation>
    <scope>NUCLEOTIDE SEQUENCE [LARGE SCALE GENOMIC DNA]</scope>
</reference>
<sequence length="75" mass="8860">MDAEILRDLMKCSLMEKEARLVVLEEEDLLEGVLECEESAYVKFMPLNWDLLVCKASIWLWQKNGTARKYWCQGF</sequence>
<evidence type="ECO:0000313" key="1">
    <source>
        <dbReference type="EMBL" id="GAA0145267.1"/>
    </source>
</evidence>
<keyword evidence="2" id="KW-1185">Reference proteome</keyword>